<dbReference type="AlphaFoldDB" id="A0A433D2L2"/>
<name>A0A433D2L2_9FUNG</name>
<keyword evidence="2" id="KW-1185">Reference proteome</keyword>
<protein>
    <recommendedName>
        <fullName evidence="3">PB1 domain-containing protein</fullName>
    </recommendedName>
</protein>
<proteinExistence type="predicted"/>
<accession>A0A433D2L2</accession>
<sequence>MSSTVFHISESKLIRPSPFIVVVLNLKLLRTQIQVTLTHSTGTWRELLAQTRNKFDRLQEGAEFYFVDQETKKMIIEDKVTFDRLLNKTAPNDQNEVIVDLIVRMFDLTYRPVAAPT</sequence>
<comment type="caution">
    <text evidence="1">The sequence shown here is derived from an EMBL/GenBank/DDBJ whole genome shotgun (WGS) entry which is preliminary data.</text>
</comment>
<organism evidence="1 2">
    <name type="scientific">Jimgerdemannia flammicorona</name>
    <dbReference type="NCBI Taxonomy" id="994334"/>
    <lineage>
        <taxon>Eukaryota</taxon>
        <taxon>Fungi</taxon>
        <taxon>Fungi incertae sedis</taxon>
        <taxon>Mucoromycota</taxon>
        <taxon>Mucoromycotina</taxon>
        <taxon>Endogonomycetes</taxon>
        <taxon>Endogonales</taxon>
        <taxon>Endogonaceae</taxon>
        <taxon>Jimgerdemannia</taxon>
    </lineage>
</organism>
<evidence type="ECO:0000313" key="1">
    <source>
        <dbReference type="EMBL" id="RUP45078.1"/>
    </source>
</evidence>
<dbReference type="Proteomes" id="UP000268093">
    <property type="component" value="Unassembled WGS sequence"/>
</dbReference>
<reference evidence="1 2" key="1">
    <citation type="journal article" date="2018" name="New Phytol.">
        <title>Phylogenomics of Endogonaceae and evolution of mycorrhizas within Mucoromycota.</title>
        <authorList>
            <person name="Chang Y."/>
            <person name="Desiro A."/>
            <person name="Na H."/>
            <person name="Sandor L."/>
            <person name="Lipzen A."/>
            <person name="Clum A."/>
            <person name="Barry K."/>
            <person name="Grigoriev I.V."/>
            <person name="Martin F.M."/>
            <person name="Stajich J.E."/>
            <person name="Smith M.E."/>
            <person name="Bonito G."/>
            <person name="Spatafora J.W."/>
        </authorList>
    </citation>
    <scope>NUCLEOTIDE SEQUENCE [LARGE SCALE GENOMIC DNA]</scope>
    <source>
        <strain evidence="1 2">GMNB39</strain>
    </source>
</reference>
<evidence type="ECO:0008006" key="3">
    <source>
        <dbReference type="Google" id="ProtNLM"/>
    </source>
</evidence>
<dbReference type="EMBL" id="RBNI01007863">
    <property type="protein sequence ID" value="RUP45078.1"/>
    <property type="molecule type" value="Genomic_DNA"/>
</dbReference>
<gene>
    <name evidence="1" type="ORF">BC936DRAFT_148643</name>
</gene>
<evidence type="ECO:0000313" key="2">
    <source>
        <dbReference type="Proteomes" id="UP000268093"/>
    </source>
</evidence>